<keyword evidence="2" id="KW-1185">Reference proteome</keyword>
<dbReference type="Gene3D" id="2.40.50.140">
    <property type="entry name" value="Nucleic acid-binding proteins"/>
    <property type="match status" value="1"/>
</dbReference>
<reference evidence="1 2" key="1">
    <citation type="journal article" date="2018" name="Mol. Plant">
        <title>The genome of Artemisia annua provides insight into the evolution of Asteraceae family and artemisinin biosynthesis.</title>
        <authorList>
            <person name="Shen Q."/>
            <person name="Zhang L."/>
            <person name="Liao Z."/>
            <person name="Wang S."/>
            <person name="Yan T."/>
            <person name="Shi P."/>
            <person name="Liu M."/>
            <person name="Fu X."/>
            <person name="Pan Q."/>
            <person name="Wang Y."/>
            <person name="Lv Z."/>
            <person name="Lu X."/>
            <person name="Zhang F."/>
            <person name="Jiang W."/>
            <person name="Ma Y."/>
            <person name="Chen M."/>
            <person name="Hao X."/>
            <person name="Li L."/>
            <person name="Tang Y."/>
            <person name="Lv G."/>
            <person name="Zhou Y."/>
            <person name="Sun X."/>
            <person name="Brodelius P.E."/>
            <person name="Rose J.K.C."/>
            <person name="Tang K."/>
        </authorList>
    </citation>
    <scope>NUCLEOTIDE SEQUENCE [LARGE SCALE GENOMIC DNA]</scope>
    <source>
        <strain evidence="2">cv. Huhao1</strain>
        <tissue evidence="1">Leaf</tissue>
    </source>
</reference>
<protein>
    <submittedName>
        <fullName evidence="1">Nucleic acid-binding, OB-fold protein</fullName>
    </submittedName>
</protein>
<accession>A0A2U1NV16</accession>
<dbReference type="SUPFAM" id="SSF50249">
    <property type="entry name" value="Nucleic acid-binding proteins"/>
    <property type="match status" value="1"/>
</dbReference>
<organism evidence="1 2">
    <name type="scientific">Artemisia annua</name>
    <name type="common">Sweet wormwood</name>
    <dbReference type="NCBI Taxonomy" id="35608"/>
    <lineage>
        <taxon>Eukaryota</taxon>
        <taxon>Viridiplantae</taxon>
        <taxon>Streptophyta</taxon>
        <taxon>Embryophyta</taxon>
        <taxon>Tracheophyta</taxon>
        <taxon>Spermatophyta</taxon>
        <taxon>Magnoliopsida</taxon>
        <taxon>eudicotyledons</taxon>
        <taxon>Gunneridae</taxon>
        <taxon>Pentapetalae</taxon>
        <taxon>asterids</taxon>
        <taxon>campanulids</taxon>
        <taxon>Asterales</taxon>
        <taxon>Asteraceae</taxon>
        <taxon>Asteroideae</taxon>
        <taxon>Anthemideae</taxon>
        <taxon>Artemisiinae</taxon>
        <taxon>Artemisia</taxon>
    </lineage>
</organism>
<gene>
    <name evidence="1" type="ORF">CTI12_AA224530</name>
</gene>
<sequence length="214" mass="23834">MGNVPVKHAYARYRLALDVFDNTDKVVFVLFDKPAIQLVKFSASSLMRLEHDPSDERGTLPPPLANLIGATHVFEIKSHTYYDHGMFESFICCAIDPHELSVEGECSSPFDRRSVASKTSLKSSDHDQSISSVEGFACWTMNADESDIEGECSSAFINQTYQDPSIATPSKPAEIKKNIRDDLEDSDVELEKANANKVPTDAVCGTTKRRRKRK</sequence>
<evidence type="ECO:0000313" key="1">
    <source>
        <dbReference type="EMBL" id="PWA77352.1"/>
    </source>
</evidence>
<evidence type="ECO:0000313" key="2">
    <source>
        <dbReference type="Proteomes" id="UP000245207"/>
    </source>
</evidence>
<comment type="caution">
    <text evidence="1">The sequence shown here is derived from an EMBL/GenBank/DDBJ whole genome shotgun (WGS) entry which is preliminary data.</text>
</comment>
<dbReference type="AlphaFoldDB" id="A0A2U1NV16"/>
<dbReference type="InterPro" id="IPR012340">
    <property type="entry name" value="NA-bd_OB-fold"/>
</dbReference>
<name>A0A2U1NV16_ARTAN</name>
<proteinExistence type="predicted"/>
<dbReference type="Proteomes" id="UP000245207">
    <property type="component" value="Unassembled WGS sequence"/>
</dbReference>
<dbReference type="EMBL" id="PKPP01002140">
    <property type="protein sequence ID" value="PWA77352.1"/>
    <property type="molecule type" value="Genomic_DNA"/>
</dbReference>